<evidence type="ECO:0000256" key="5">
    <source>
        <dbReference type="ARBA" id="ARBA00022792"/>
    </source>
</evidence>
<dbReference type="InterPro" id="IPR003197">
    <property type="entry name" value="QCR7"/>
</dbReference>
<dbReference type="Proteomes" id="UP000034680">
    <property type="component" value="Unassembled WGS sequence"/>
</dbReference>
<evidence type="ECO:0000256" key="6">
    <source>
        <dbReference type="ARBA" id="ARBA00022982"/>
    </source>
</evidence>
<evidence type="ECO:0000313" key="10">
    <source>
        <dbReference type="EMBL" id="KKY30876.1"/>
    </source>
</evidence>
<evidence type="ECO:0000256" key="9">
    <source>
        <dbReference type="PIRNR" id="PIRNR000022"/>
    </source>
</evidence>
<comment type="subcellular location">
    <subcellularLocation>
        <location evidence="1">Mitochondrion inner membrane</location>
        <topology evidence="1">Peripheral membrane protein</topology>
        <orientation evidence="1">Matrix side</orientation>
    </subcellularLocation>
</comment>
<comment type="caution">
    <text evidence="10">The sequence shown here is derived from an EMBL/GenBank/DDBJ whole genome shotgun (WGS) entry which is preliminary data.</text>
</comment>
<dbReference type="PANTHER" id="PTHR12022">
    <property type="entry name" value="UBIQUINOL-CYTOCHROME C REDUCTASE COMPLEX 14 KD PROTEIN"/>
    <property type="match status" value="1"/>
</dbReference>
<reference evidence="10 11" key="2">
    <citation type="submission" date="2015-05" db="EMBL/GenBank/DDBJ databases">
        <authorList>
            <person name="Morales-Cruz A."/>
            <person name="Amrine K.C."/>
            <person name="Cantu D."/>
        </authorList>
    </citation>
    <scope>NUCLEOTIDE SEQUENCE [LARGE SCALE GENOMIC DNA]</scope>
    <source>
        <strain evidence="10">DA912</strain>
    </source>
</reference>
<dbReference type="EMBL" id="LCUC01000439">
    <property type="protein sequence ID" value="KKY30876.1"/>
    <property type="molecule type" value="Genomic_DNA"/>
</dbReference>
<evidence type="ECO:0000256" key="4">
    <source>
        <dbReference type="ARBA" id="ARBA00022660"/>
    </source>
</evidence>
<dbReference type="GO" id="GO:0099617">
    <property type="term" value="C:matrix side of mitochondrial inner membrane"/>
    <property type="evidence" value="ECO:0007669"/>
    <property type="project" value="EnsemblFungi"/>
</dbReference>
<dbReference type="OrthoDB" id="425749at2759"/>
<dbReference type="SUPFAM" id="SSF81524">
    <property type="entry name" value="14 kDa protein of cytochrome bc1 complex (Ubiquinol-cytochrome c reductase)"/>
    <property type="match status" value="1"/>
</dbReference>
<accession>A0A0G2F9K3</accession>
<dbReference type="Pfam" id="PF02271">
    <property type="entry name" value="UCR_14kD"/>
    <property type="match status" value="1"/>
</dbReference>
<keyword evidence="8 9" id="KW-0472">Membrane</keyword>
<dbReference type="STRING" id="1214573.A0A0G2F9K3"/>
<name>A0A0G2F9K3_9PEZI</name>
<proteinExistence type="inferred from homology"/>
<gene>
    <name evidence="10" type="ORF">UCDDA912_g09190</name>
</gene>
<dbReference type="GO" id="GO:0034551">
    <property type="term" value="P:mitochondrial respiratory chain complex III assembly"/>
    <property type="evidence" value="ECO:0007669"/>
    <property type="project" value="EnsemblFungi"/>
</dbReference>
<evidence type="ECO:0000256" key="8">
    <source>
        <dbReference type="ARBA" id="ARBA00023136"/>
    </source>
</evidence>
<evidence type="ECO:0000313" key="11">
    <source>
        <dbReference type="Proteomes" id="UP000034680"/>
    </source>
</evidence>
<dbReference type="Gene3D" id="1.10.1090.10">
    <property type="entry name" value="Cytochrome b-c1 complex subunit 7"/>
    <property type="match status" value="1"/>
</dbReference>
<keyword evidence="3 9" id="KW-0813">Transport</keyword>
<keyword evidence="4 9" id="KW-0679">Respiratory chain</keyword>
<dbReference type="PANTHER" id="PTHR12022:SF0">
    <property type="entry name" value="CYTOCHROME B-C1 COMPLEX SUBUNIT 7"/>
    <property type="match status" value="1"/>
</dbReference>
<organism evidence="10 11">
    <name type="scientific">Diaporthe ampelina</name>
    <dbReference type="NCBI Taxonomy" id="1214573"/>
    <lineage>
        <taxon>Eukaryota</taxon>
        <taxon>Fungi</taxon>
        <taxon>Dikarya</taxon>
        <taxon>Ascomycota</taxon>
        <taxon>Pezizomycotina</taxon>
        <taxon>Sordariomycetes</taxon>
        <taxon>Sordariomycetidae</taxon>
        <taxon>Diaporthales</taxon>
        <taxon>Diaporthaceae</taxon>
        <taxon>Diaporthe</taxon>
    </lineage>
</organism>
<dbReference type="GO" id="GO:0008121">
    <property type="term" value="F:quinol-cytochrome-c reductase activity"/>
    <property type="evidence" value="ECO:0007669"/>
    <property type="project" value="EnsemblFungi"/>
</dbReference>
<evidence type="ECO:0000256" key="2">
    <source>
        <dbReference type="ARBA" id="ARBA00008554"/>
    </source>
</evidence>
<evidence type="ECO:0000256" key="3">
    <source>
        <dbReference type="ARBA" id="ARBA00022448"/>
    </source>
</evidence>
<comment type="function">
    <text evidence="9">Component of the ubiquinol-cytochrome c oxidoreductase, a multisubunit transmembrane complex that is part of the mitochondrial electron transport chain which drives oxidative phosphorylation.</text>
</comment>
<dbReference type="GO" id="GO:0006122">
    <property type="term" value="P:mitochondrial electron transport, ubiquinol to cytochrome c"/>
    <property type="evidence" value="ECO:0007669"/>
    <property type="project" value="EnsemblFungi"/>
</dbReference>
<comment type="similarity">
    <text evidence="2 9">Belongs to the UQCRB/QCR7 family.</text>
</comment>
<sequence length="124" mass="14376">MSYPTLAPFVAKRPWLHSALKPLANWYANASGYRQLGLRADDLIPEESPEVQTALKRLADKERYDRIFRIRRAVQCSISHKLLPKKEWTKPEEDTPYLLPLIKLVEAELKEKDALDTLTVHKSH</sequence>
<evidence type="ECO:0000256" key="1">
    <source>
        <dbReference type="ARBA" id="ARBA00004443"/>
    </source>
</evidence>
<protein>
    <recommendedName>
        <fullName evidence="9">Cytochrome b-c1 complex subunit 7</fullName>
    </recommendedName>
</protein>
<keyword evidence="11" id="KW-1185">Reference proteome</keyword>
<keyword evidence="5 9" id="KW-0999">Mitochondrion inner membrane</keyword>
<dbReference type="AlphaFoldDB" id="A0A0G2F9K3"/>
<dbReference type="PIRSF" id="PIRSF000022">
    <property type="entry name" value="Bc1_14K"/>
    <property type="match status" value="1"/>
</dbReference>
<keyword evidence="7 9" id="KW-0496">Mitochondrion</keyword>
<dbReference type="FunFam" id="1.10.1090.10:FF:000001">
    <property type="entry name" value="Cytochrome b-c1 complex subunit 7"/>
    <property type="match status" value="1"/>
</dbReference>
<keyword evidence="6 9" id="KW-0249">Electron transport</keyword>
<reference evidence="10 11" key="1">
    <citation type="submission" date="2015-05" db="EMBL/GenBank/DDBJ databases">
        <title>Distinctive expansion of gene families associated with plant cell wall degradation and secondary metabolism in the genomes of grapevine trunk pathogens.</title>
        <authorList>
            <person name="Lawrence D.P."/>
            <person name="Travadon R."/>
            <person name="Rolshausen P.E."/>
            <person name="Baumgartner K."/>
        </authorList>
    </citation>
    <scope>NUCLEOTIDE SEQUENCE [LARGE SCALE GENOMIC DNA]</scope>
    <source>
        <strain evidence="10">DA912</strain>
    </source>
</reference>
<dbReference type="GO" id="GO:0045275">
    <property type="term" value="C:respiratory chain complex III"/>
    <property type="evidence" value="ECO:0007669"/>
    <property type="project" value="EnsemblFungi"/>
</dbReference>
<dbReference type="InterPro" id="IPR036544">
    <property type="entry name" value="QCR7_sf"/>
</dbReference>
<evidence type="ECO:0000256" key="7">
    <source>
        <dbReference type="ARBA" id="ARBA00023128"/>
    </source>
</evidence>